<dbReference type="Proteomes" id="UP000735302">
    <property type="component" value="Unassembled WGS sequence"/>
</dbReference>
<evidence type="ECO:0000313" key="1">
    <source>
        <dbReference type="EMBL" id="GFN96329.1"/>
    </source>
</evidence>
<proteinExistence type="predicted"/>
<evidence type="ECO:0000313" key="2">
    <source>
        <dbReference type="Proteomes" id="UP000735302"/>
    </source>
</evidence>
<keyword evidence="2" id="KW-1185">Reference proteome</keyword>
<sequence>MAVAIISLKKMYFHRIFCDLCNKPTSIENDVMCIHYIGPLCSNLPVCWSDNRPVATETAGAESAPLKRSEVSGDKQRNYVLLDSCYKGPPGHNFLPAAWQA</sequence>
<reference evidence="1 2" key="1">
    <citation type="journal article" date="2021" name="Elife">
        <title>Chloroplast acquisition without the gene transfer in kleptoplastic sea slugs, Plakobranchus ocellatus.</title>
        <authorList>
            <person name="Maeda T."/>
            <person name="Takahashi S."/>
            <person name="Yoshida T."/>
            <person name="Shimamura S."/>
            <person name="Takaki Y."/>
            <person name="Nagai Y."/>
            <person name="Toyoda A."/>
            <person name="Suzuki Y."/>
            <person name="Arimoto A."/>
            <person name="Ishii H."/>
            <person name="Satoh N."/>
            <person name="Nishiyama T."/>
            <person name="Hasebe M."/>
            <person name="Maruyama T."/>
            <person name="Minagawa J."/>
            <person name="Obokata J."/>
            <person name="Shigenobu S."/>
        </authorList>
    </citation>
    <scope>NUCLEOTIDE SEQUENCE [LARGE SCALE GENOMIC DNA]</scope>
</reference>
<dbReference type="AlphaFoldDB" id="A0AAV3ZMH0"/>
<accession>A0AAV3ZMH0</accession>
<dbReference type="EMBL" id="BLXT01002667">
    <property type="protein sequence ID" value="GFN96329.1"/>
    <property type="molecule type" value="Genomic_DNA"/>
</dbReference>
<comment type="caution">
    <text evidence="1">The sequence shown here is derived from an EMBL/GenBank/DDBJ whole genome shotgun (WGS) entry which is preliminary data.</text>
</comment>
<name>A0AAV3ZMH0_9GAST</name>
<gene>
    <name evidence="1" type="ORF">PoB_002283500</name>
</gene>
<protein>
    <submittedName>
        <fullName evidence="1">Uncharacterized protein</fullName>
    </submittedName>
</protein>
<organism evidence="1 2">
    <name type="scientific">Plakobranchus ocellatus</name>
    <dbReference type="NCBI Taxonomy" id="259542"/>
    <lineage>
        <taxon>Eukaryota</taxon>
        <taxon>Metazoa</taxon>
        <taxon>Spiralia</taxon>
        <taxon>Lophotrochozoa</taxon>
        <taxon>Mollusca</taxon>
        <taxon>Gastropoda</taxon>
        <taxon>Heterobranchia</taxon>
        <taxon>Euthyneura</taxon>
        <taxon>Panpulmonata</taxon>
        <taxon>Sacoglossa</taxon>
        <taxon>Placobranchoidea</taxon>
        <taxon>Plakobranchidae</taxon>
        <taxon>Plakobranchus</taxon>
    </lineage>
</organism>